<keyword evidence="6" id="KW-0699">rRNA-binding</keyword>
<evidence type="ECO:0000256" key="1">
    <source>
        <dbReference type="ARBA" id="ARBA00009512"/>
    </source>
</evidence>
<keyword evidence="2 6" id="KW-0689">Ribosomal protein</keyword>
<accession>A0ABT3PXA0</accession>
<dbReference type="Pfam" id="PF01250">
    <property type="entry name" value="Ribosomal_S6"/>
    <property type="match status" value="1"/>
</dbReference>
<evidence type="ECO:0000256" key="5">
    <source>
        <dbReference type="ARBA" id="ARBA00035294"/>
    </source>
</evidence>
<keyword evidence="3 6" id="KW-0687">Ribonucleoprotein</keyword>
<name>A0ABT3PXA0_9BACT</name>
<dbReference type="SUPFAM" id="SSF54995">
    <property type="entry name" value="Ribosomal protein S6"/>
    <property type="match status" value="1"/>
</dbReference>
<dbReference type="RefSeq" id="WP_265788469.1">
    <property type="nucleotide sequence ID" value="NZ_BAABRS010000001.1"/>
</dbReference>
<comment type="caution">
    <text evidence="7">The sequence shown here is derived from an EMBL/GenBank/DDBJ whole genome shotgun (WGS) entry which is preliminary data.</text>
</comment>
<reference evidence="7 8" key="1">
    <citation type="submission" date="2021-11" db="EMBL/GenBank/DDBJ databases">
        <title>Aliifidinibius sp. nov., a new bacterium isolated from saline soil.</title>
        <authorList>
            <person name="Galisteo C."/>
            <person name="De La Haba R."/>
            <person name="Sanchez-Porro C."/>
            <person name="Ventosa A."/>
        </authorList>
    </citation>
    <scope>NUCLEOTIDE SEQUENCE [LARGE SCALE GENOMIC DNA]</scope>
    <source>
        <strain evidence="7 8">KACC 190600</strain>
    </source>
</reference>
<comment type="similarity">
    <text evidence="1 6">Belongs to the bacterial ribosomal protein bS6 family.</text>
</comment>
<protein>
    <recommendedName>
        <fullName evidence="5 6">Small ribosomal subunit protein bS6</fullName>
    </recommendedName>
</protein>
<comment type="function">
    <text evidence="4 6">Binds together with bS18 to 16S ribosomal RNA.</text>
</comment>
<dbReference type="InterPro" id="IPR020814">
    <property type="entry name" value="Ribosomal_S6_plastid/chlpt"/>
</dbReference>
<dbReference type="NCBIfam" id="TIGR00166">
    <property type="entry name" value="S6"/>
    <property type="match status" value="1"/>
</dbReference>
<dbReference type="PANTHER" id="PTHR21011">
    <property type="entry name" value="MITOCHONDRIAL 28S RIBOSOMAL PROTEIN S6"/>
    <property type="match status" value="1"/>
</dbReference>
<evidence type="ECO:0000256" key="2">
    <source>
        <dbReference type="ARBA" id="ARBA00022980"/>
    </source>
</evidence>
<dbReference type="CDD" id="cd00473">
    <property type="entry name" value="bS6"/>
    <property type="match status" value="1"/>
</dbReference>
<evidence type="ECO:0000313" key="7">
    <source>
        <dbReference type="EMBL" id="MCW9712482.1"/>
    </source>
</evidence>
<keyword evidence="6" id="KW-0694">RNA-binding</keyword>
<keyword evidence="8" id="KW-1185">Reference proteome</keyword>
<evidence type="ECO:0000256" key="3">
    <source>
        <dbReference type="ARBA" id="ARBA00023274"/>
    </source>
</evidence>
<dbReference type="InterPro" id="IPR014717">
    <property type="entry name" value="Transl_elong_EF1B/ribsomal_bS6"/>
</dbReference>
<dbReference type="InterPro" id="IPR000529">
    <property type="entry name" value="Ribosomal_bS6"/>
</dbReference>
<dbReference type="HAMAP" id="MF_00360">
    <property type="entry name" value="Ribosomal_bS6"/>
    <property type="match status" value="1"/>
</dbReference>
<gene>
    <name evidence="6 7" type="primary">rpsF</name>
    <name evidence="7" type="ORF">LQ318_06145</name>
</gene>
<dbReference type="Gene3D" id="3.30.70.60">
    <property type="match status" value="1"/>
</dbReference>
<sequence>MSKNYYELTYIINPVLEDDQYEEIVEKFTEFIRDNGGEIDEVDEWGIRKFEFEMDKKTSGYYVNAYFNAPGELIEKLERALRIDDHIMRYLTLKYDAKMLRHRELQRKNAVPTVFVDDEEEEEEDED</sequence>
<evidence type="ECO:0000256" key="4">
    <source>
        <dbReference type="ARBA" id="ARBA00035104"/>
    </source>
</evidence>
<dbReference type="EMBL" id="JAJNDC010000001">
    <property type="protein sequence ID" value="MCW9712482.1"/>
    <property type="molecule type" value="Genomic_DNA"/>
</dbReference>
<evidence type="ECO:0000313" key="8">
    <source>
        <dbReference type="Proteomes" id="UP001207337"/>
    </source>
</evidence>
<dbReference type="PANTHER" id="PTHR21011:SF1">
    <property type="entry name" value="SMALL RIBOSOMAL SUBUNIT PROTEIN BS6M"/>
    <property type="match status" value="1"/>
</dbReference>
<dbReference type="Proteomes" id="UP001207337">
    <property type="component" value="Unassembled WGS sequence"/>
</dbReference>
<dbReference type="InterPro" id="IPR035980">
    <property type="entry name" value="Ribosomal_bS6_sf"/>
</dbReference>
<dbReference type="GO" id="GO:0005840">
    <property type="term" value="C:ribosome"/>
    <property type="evidence" value="ECO:0007669"/>
    <property type="project" value="UniProtKB-KW"/>
</dbReference>
<organism evidence="7 8">
    <name type="scientific">Fodinibius salicampi</name>
    <dbReference type="NCBI Taxonomy" id="1920655"/>
    <lineage>
        <taxon>Bacteria</taxon>
        <taxon>Pseudomonadati</taxon>
        <taxon>Balneolota</taxon>
        <taxon>Balneolia</taxon>
        <taxon>Balneolales</taxon>
        <taxon>Balneolaceae</taxon>
        <taxon>Fodinibius</taxon>
    </lineage>
</organism>
<proteinExistence type="inferred from homology"/>
<evidence type="ECO:0000256" key="6">
    <source>
        <dbReference type="HAMAP-Rule" id="MF_00360"/>
    </source>
</evidence>